<dbReference type="Proteomes" id="UP000282892">
    <property type="component" value="Chromosome"/>
</dbReference>
<dbReference type="InterPro" id="IPR052716">
    <property type="entry name" value="MOSC_domain"/>
</dbReference>
<dbReference type="EMBL" id="CP022572">
    <property type="protein sequence ID" value="AZU62277.1"/>
    <property type="molecule type" value="Genomic_DNA"/>
</dbReference>
<evidence type="ECO:0000313" key="3">
    <source>
        <dbReference type="Proteomes" id="UP000282892"/>
    </source>
</evidence>
<feature type="domain" description="MOSC" evidence="1">
    <location>
        <begin position="69"/>
        <end position="237"/>
    </location>
</feature>
<dbReference type="PROSITE" id="PS51340">
    <property type="entry name" value="MOSC"/>
    <property type="match status" value="1"/>
</dbReference>
<dbReference type="RefSeq" id="WP_127486994.1">
    <property type="nucleotide sequence ID" value="NZ_CP022572.1"/>
</dbReference>
<dbReference type="InterPro" id="IPR011037">
    <property type="entry name" value="Pyrv_Knase-like_insert_dom_sf"/>
</dbReference>
<dbReference type="AlphaFoldDB" id="A0A3Q9QSN4"/>
<evidence type="ECO:0000259" key="1">
    <source>
        <dbReference type="PROSITE" id="PS51340"/>
    </source>
</evidence>
<dbReference type="GO" id="GO:0030170">
    <property type="term" value="F:pyridoxal phosphate binding"/>
    <property type="evidence" value="ECO:0007669"/>
    <property type="project" value="InterPro"/>
</dbReference>
<dbReference type="PANTHER" id="PTHR36930">
    <property type="entry name" value="METAL-SULFUR CLUSTER BIOSYNTHESIS PROTEINS YUAD-RELATED"/>
    <property type="match status" value="1"/>
</dbReference>
<dbReference type="OrthoDB" id="581532at2"/>
<dbReference type="Pfam" id="PF03473">
    <property type="entry name" value="MOSC"/>
    <property type="match status" value="1"/>
</dbReference>
<sequence>MAEKVGTISSITRYPVKSLAGEPLDSCQIETYGLHGDRFCAFYDPEKTGWESFITARQIPNMLAYKASLLNEEITVVSPDGRKLRWDEALLTEIQPYYPKKISMTSVQAPHPVTPELLSVDTASILIVTDTTIRKLEELWGERLDARRFRPNFIVTVEEESINEKDWIGKRLSIGNVELQVDQFCERCAMITIDPETLVRDLSLLKKVYDEMNMHFGVYASVKKTGQVKVGDQLLLMEETE</sequence>
<organism evidence="2 3">
    <name type="scientific">Neobacillus mesonae</name>
    <dbReference type="NCBI Taxonomy" id="1193713"/>
    <lineage>
        <taxon>Bacteria</taxon>
        <taxon>Bacillati</taxon>
        <taxon>Bacillota</taxon>
        <taxon>Bacilli</taxon>
        <taxon>Bacillales</taxon>
        <taxon>Bacillaceae</taxon>
        <taxon>Neobacillus</taxon>
    </lineage>
</organism>
<dbReference type="SUPFAM" id="SSF50800">
    <property type="entry name" value="PK beta-barrel domain-like"/>
    <property type="match status" value="1"/>
</dbReference>
<dbReference type="GO" id="GO:0003824">
    <property type="term" value="F:catalytic activity"/>
    <property type="evidence" value="ECO:0007669"/>
    <property type="project" value="InterPro"/>
</dbReference>
<dbReference type="Gene3D" id="2.40.33.20">
    <property type="entry name" value="PK beta-barrel domain-like"/>
    <property type="match status" value="1"/>
</dbReference>
<dbReference type="Pfam" id="PF03476">
    <property type="entry name" value="MOSC_N"/>
    <property type="match status" value="1"/>
</dbReference>
<dbReference type="STRING" id="1193713.GCA_001636315_05201"/>
<reference evidence="2 3" key="1">
    <citation type="submission" date="2017-07" db="EMBL/GenBank/DDBJ databases">
        <title>The complete genome sequence of Bacillus mesonae strain H20-5, an efficient strain improving plant abiotic stress resistance.</title>
        <authorList>
            <person name="Kim S.Y."/>
            <person name="Song H."/>
            <person name="Sang M.K."/>
            <person name="Weon H.-Y."/>
            <person name="Song J."/>
        </authorList>
    </citation>
    <scope>NUCLEOTIDE SEQUENCE [LARGE SCALE GENOMIC DNA]</scope>
    <source>
        <strain evidence="2 3">H20-5</strain>
    </source>
</reference>
<keyword evidence="3" id="KW-1185">Reference proteome</keyword>
<dbReference type="InterPro" id="IPR005303">
    <property type="entry name" value="MOCOS_middle"/>
</dbReference>
<dbReference type="InterPro" id="IPR005302">
    <property type="entry name" value="MoCF_Sase_C"/>
</dbReference>
<dbReference type="PANTHER" id="PTHR36930:SF1">
    <property type="entry name" value="MOSC DOMAIN-CONTAINING PROTEIN"/>
    <property type="match status" value="1"/>
</dbReference>
<dbReference type="GO" id="GO:0030151">
    <property type="term" value="F:molybdenum ion binding"/>
    <property type="evidence" value="ECO:0007669"/>
    <property type="project" value="InterPro"/>
</dbReference>
<dbReference type="KEGG" id="nmk:CHR53_13820"/>
<accession>A0A3Q9QSN4</accession>
<evidence type="ECO:0000313" key="2">
    <source>
        <dbReference type="EMBL" id="AZU62277.1"/>
    </source>
</evidence>
<protein>
    <submittedName>
        <fullName evidence="2">Sulfurase</fullName>
    </submittedName>
</protein>
<proteinExistence type="predicted"/>
<gene>
    <name evidence="2" type="ORF">CHR53_13820</name>
</gene>
<name>A0A3Q9QSN4_9BACI</name>